<dbReference type="GO" id="GO:0004048">
    <property type="term" value="F:anthranilate phosphoribosyltransferase activity"/>
    <property type="evidence" value="ECO:0007669"/>
    <property type="project" value="InterPro"/>
</dbReference>
<dbReference type="Proteomes" id="UP000050465">
    <property type="component" value="Unassembled WGS sequence"/>
</dbReference>
<dbReference type="Pfam" id="PF00591">
    <property type="entry name" value="Glycos_transf_3"/>
    <property type="match status" value="1"/>
</dbReference>
<dbReference type="PANTHER" id="PTHR43285">
    <property type="entry name" value="ANTHRANILATE PHOSPHORIBOSYLTRANSFERASE"/>
    <property type="match status" value="1"/>
</dbReference>
<dbReference type="InterPro" id="IPR000312">
    <property type="entry name" value="Glycosyl_Trfase_fam3"/>
</dbReference>
<evidence type="ECO:0000256" key="2">
    <source>
        <dbReference type="ARBA" id="ARBA00022679"/>
    </source>
</evidence>
<evidence type="ECO:0000313" key="6">
    <source>
        <dbReference type="EMBL" id="KPQ34975.1"/>
    </source>
</evidence>
<dbReference type="PATRIC" id="fig|1666911.3.peg.4643"/>
<dbReference type="Gene3D" id="1.20.970.10">
    <property type="entry name" value="Transferase, Pyrimidine Nucleoside Phosphorylase, Chain C"/>
    <property type="match status" value="1"/>
</dbReference>
<accession>A0A0P8BMQ1</accession>
<dbReference type="PANTHER" id="PTHR43285:SF3">
    <property type="entry name" value="SLL1634 PROTEIN"/>
    <property type="match status" value="1"/>
</dbReference>
<gene>
    <name evidence="6" type="ORF">HLUCCA11_12460</name>
</gene>
<evidence type="ECO:0000256" key="3">
    <source>
        <dbReference type="ARBA" id="ARBA00023141"/>
    </source>
</evidence>
<comment type="caution">
    <text evidence="6">The sequence shown here is derived from an EMBL/GenBank/DDBJ whole genome shotgun (WGS) entry which is preliminary data.</text>
</comment>
<feature type="domain" description="Glycosyl transferase family 3 N-terminal" evidence="5">
    <location>
        <begin position="60"/>
        <end position="120"/>
    </location>
</feature>
<dbReference type="Pfam" id="PF02885">
    <property type="entry name" value="Glycos_trans_3N"/>
    <property type="match status" value="1"/>
</dbReference>
<dbReference type="GO" id="GO:0005829">
    <property type="term" value="C:cytosol"/>
    <property type="evidence" value="ECO:0007669"/>
    <property type="project" value="TreeGrafter"/>
</dbReference>
<dbReference type="GO" id="GO:0000162">
    <property type="term" value="P:L-tryptophan biosynthetic process"/>
    <property type="evidence" value="ECO:0007669"/>
    <property type="project" value="InterPro"/>
</dbReference>
<dbReference type="InterPro" id="IPR035902">
    <property type="entry name" value="Nuc_phospho_transferase"/>
</dbReference>
<dbReference type="SUPFAM" id="SSF47648">
    <property type="entry name" value="Nucleoside phosphorylase/phosphoribosyltransferase N-terminal domain"/>
    <property type="match status" value="1"/>
</dbReference>
<evidence type="ECO:0000259" key="5">
    <source>
        <dbReference type="Pfam" id="PF02885"/>
    </source>
</evidence>
<evidence type="ECO:0000313" key="7">
    <source>
        <dbReference type="Proteomes" id="UP000050465"/>
    </source>
</evidence>
<dbReference type="NCBIfam" id="NF005635">
    <property type="entry name" value="PRK07394.1"/>
    <property type="match status" value="1"/>
</dbReference>
<dbReference type="AlphaFoldDB" id="A0A0P8BMQ1"/>
<dbReference type="InterPro" id="IPR036320">
    <property type="entry name" value="Glycosyl_Trfase_fam3_N_dom_sf"/>
</dbReference>
<organism evidence="6 7">
    <name type="scientific">Phormidesmis priestleyi Ana</name>
    <dbReference type="NCBI Taxonomy" id="1666911"/>
    <lineage>
        <taxon>Bacteria</taxon>
        <taxon>Bacillati</taxon>
        <taxon>Cyanobacteriota</taxon>
        <taxon>Cyanophyceae</taxon>
        <taxon>Leptolyngbyales</taxon>
        <taxon>Leptolyngbyaceae</taxon>
        <taxon>Phormidesmis</taxon>
    </lineage>
</organism>
<evidence type="ECO:0000259" key="4">
    <source>
        <dbReference type="Pfam" id="PF00591"/>
    </source>
</evidence>
<keyword evidence="3" id="KW-0057">Aromatic amino acid biosynthesis</keyword>
<feature type="domain" description="Glycosyl transferase family 3" evidence="4">
    <location>
        <begin position="155"/>
        <end position="390"/>
    </location>
</feature>
<protein>
    <submittedName>
        <fullName evidence="6">Anthranilate phosphoribosyltransferase</fullName>
    </submittedName>
</protein>
<dbReference type="InterPro" id="IPR005940">
    <property type="entry name" value="Anthranilate_Pribosyl_Tfrase"/>
</dbReference>
<keyword evidence="2 6" id="KW-0808">Transferase</keyword>
<dbReference type="SUPFAM" id="SSF52418">
    <property type="entry name" value="Nucleoside phosphorylase/phosphoribosyltransferase catalytic domain"/>
    <property type="match status" value="1"/>
</dbReference>
<name>A0A0P8BMQ1_9CYAN</name>
<dbReference type="InterPro" id="IPR017459">
    <property type="entry name" value="Glycosyl_Trfase_fam3_N_dom"/>
</dbReference>
<dbReference type="EMBL" id="LJZR01000015">
    <property type="protein sequence ID" value="KPQ34975.1"/>
    <property type="molecule type" value="Genomic_DNA"/>
</dbReference>
<sequence length="408" mass="44017">MPSSFILIPMSQFSNASSSPPAQSMVSNQPTISPLAQSTSALSGLPSEASARQSSVQQFRDLLKKVGSGTHTSKALSRQEAAIATQLMLTEAATPAQIGAFMIAHRIRRPTPTELAGMLDTYDLLGPALTPINSPYPVTVFCNPYDGRSRTAPINPLTALIMASADTPAIIPGGDRMPTKMGLPTIEVFQALGLDWRGLSLSQVQSLLASTGLAILYQPKHFPQAEAMVPYREQIGKRPTFATVEIMWSPYRGHSNVVSGYVHPPTEGRTQETFTQRGTSFFTTVKGLEGSCDISRDRTGIICLNQLKNGTLETERLLLHPRDYGFDGTDPAFLALPALIECYQGAIAGHSNEISRSAVWNSGFYLWRAGRVNSLEAGFELGQDCLESGRVASKMAEIKAAMEAFSST</sequence>
<dbReference type="STRING" id="1666911.HLUCCA11_12460"/>
<keyword evidence="1 6" id="KW-0328">Glycosyltransferase</keyword>
<proteinExistence type="predicted"/>
<keyword evidence="3" id="KW-0028">Amino-acid biosynthesis</keyword>
<evidence type="ECO:0000256" key="1">
    <source>
        <dbReference type="ARBA" id="ARBA00022676"/>
    </source>
</evidence>
<dbReference type="Gene3D" id="3.40.1030.10">
    <property type="entry name" value="Nucleoside phosphorylase/phosphoribosyltransferase catalytic domain"/>
    <property type="match status" value="1"/>
</dbReference>
<reference evidence="6 7" key="1">
    <citation type="submission" date="2015-09" db="EMBL/GenBank/DDBJ databases">
        <title>Identification and resolution of microdiversity through metagenomic sequencing of parallel consortia.</title>
        <authorList>
            <person name="Nelson W.C."/>
            <person name="Romine M.F."/>
            <person name="Lindemann S.R."/>
        </authorList>
    </citation>
    <scope>NUCLEOTIDE SEQUENCE [LARGE SCALE GENOMIC DNA]</scope>
    <source>
        <strain evidence="6">Ana</strain>
    </source>
</reference>